<evidence type="ECO:0000259" key="5">
    <source>
        <dbReference type="PROSITE" id="PS50075"/>
    </source>
</evidence>
<accession>A0A7C1VQT9</accession>
<keyword evidence="4" id="KW-0808">Transferase</keyword>
<proteinExistence type="predicted"/>
<dbReference type="PROSITE" id="PS50075">
    <property type="entry name" value="CARRIER"/>
    <property type="match status" value="1"/>
</dbReference>
<dbReference type="Gene3D" id="3.30.70.250">
    <property type="entry name" value="Malonyl-CoA ACP transacylase, ACP-binding"/>
    <property type="match status" value="1"/>
</dbReference>
<dbReference type="PROSITE" id="PS52004">
    <property type="entry name" value="KS3_2"/>
    <property type="match status" value="1"/>
</dbReference>
<organism evidence="7">
    <name type="scientific">Methylophaga aminisulfidivorans</name>
    <dbReference type="NCBI Taxonomy" id="230105"/>
    <lineage>
        <taxon>Bacteria</taxon>
        <taxon>Pseudomonadati</taxon>
        <taxon>Pseudomonadota</taxon>
        <taxon>Gammaproteobacteria</taxon>
        <taxon>Thiotrichales</taxon>
        <taxon>Piscirickettsiaceae</taxon>
        <taxon>Methylophaga</taxon>
    </lineage>
</organism>
<dbReference type="InterPro" id="IPR016036">
    <property type="entry name" value="Malonyl_transacylase_ACP-bd"/>
</dbReference>
<reference evidence="7" key="1">
    <citation type="journal article" date="2020" name="mSystems">
        <title>Genome- and Community-Level Interaction Insights into Carbon Utilization and Element Cycling Functions of Hydrothermarchaeota in Hydrothermal Sediment.</title>
        <authorList>
            <person name="Zhou Z."/>
            <person name="Liu Y."/>
            <person name="Xu W."/>
            <person name="Pan J."/>
            <person name="Luo Z.H."/>
            <person name="Li M."/>
        </authorList>
    </citation>
    <scope>NUCLEOTIDE SEQUENCE [LARGE SCALE GENOMIC DNA]</scope>
    <source>
        <strain evidence="7">HyVt-380</strain>
    </source>
</reference>
<dbReference type="InterPro" id="IPR016039">
    <property type="entry name" value="Thiolase-like"/>
</dbReference>
<dbReference type="GO" id="GO:0031177">
    <property type="term" value="F:phosphopantetheine binding"/>
    <property type="evidence" value="ECO:0007669"/>
    <property type="project" value="InterPro"/>
</dbReference>
<dbReference type="Gene3D" id="3.40.47.10">
    <property type="match status" value="1"/>
</dbReference>
<dbReference type="InterPro" id="IPR001227">
    <property type="entry name" value="Ac_transferase_dom_sf"/>
</dbReference>
<dbReference type="SUPFAM" id="SSF52151">
    <property type="entry name" value="FabD/lysophospholipase-like"/>
    <property type="match status" value="1"/>
</dbReference>
<evidence type="ECO:0000256" key="2">
    <source>
        <dbReference type="ARBA" id="ARBA00022450"/>
    </source>
</evidence>
<sequence length="1086" mass="118973">MVSQECSEFDVAVIGMAGRFPKAKNIQQYWDNLCRGVNSTHFASKEELQSTIEDLQHTENFVNASIPLEGVDQFDAEFFQMSPADAVLMDPQIRLLLQTSWLTLEDGGYDSFNYAGSIGNFCSMGTGDYLQLLIEHDPILANQNTLQTRILNEKDFLATQISYKLNLKGPAMTVQTACSSSLLAVHLACQSLISEECDMALAGGAQIDATQSLGYFYTPGSIMSPDGYCRAFDKQAQGTVQGNGVGMVLLKKLSNALRDGDRVYAVIKGTAANNDGADKMAYTAPSVDSQRDVILEALSVSDIDASTVGLIEAHGTGTPIGDPVEMTALTEAYRQFTDATQYCAIGSVKTNIGHLDAASGIASMIKAVLCVYHGQLAPSLNYSEPNPALQIEQSPFYVCDQQRAWQTEGHPRRAGISSFGVGGTNVHALIEQPPTGAATSHEQPCYLVPLSAKSEKALEEQKRQLREALQDDPDLSLADVQYTLLHGRRSFEHKFSVICESKVQLLRQLTAEQGTNSVSNTRSPLVFMFPGQGSQYANMALELYQHNTVFKNSLDSCCFLADQYISGSLKDYLYADKIDQLSQTDITQLAVFAIEYSLSQLWLSYGVSPDVVVGHSLGEFIAACLAQVISLEDAVKLIYHRSRLMSTMPTGQMISVNAPLTQIEQLLCSGVVIAAQNSPRHIVLAAEEQQMAQQVQILSSQAVNYKLLNTSHAFHSPMMMPMLEDFKKHLDSVVFSEPSLPFYSTLTGQLIDGKTLCDSQYWLDQIVNPVLFSQSIEAISEDLDKPFYLEVGPGGALTSFCKAITSQVQRAVSSLPKTDALYGDVEGILSALEKLWHAGVHLRKPQHTDEEIGGIVSLPGTAFQTRSFWVRKSKKAGQSNFVQHDSLQDIMALGALQDNQVQSLKVGVELSFDESEHDKSAIIEVLEQAQNAFAETINALMPSSKVKLDMLVESHSMAVQNFADQVEDKLDSTITLTDRETKSDYVAPKTNTEKRLVQLWQAVLGYQPASMNDDFFSVGGDSLTATTLLAKVTKEFDVALSFEDVAQAQTVDELAKLIDLKLWLKNDTSDDNELVSADEADEVFEI</sequence>
<dbReference type="Pfam" id="PF22621">
    <property type="entry name" value="CurL-like_PKS_C"/>
    <property type="match status" value="1"/>
</dbReference>
<name>A0A7C1VQT9_9GAMM</name>
<keyword evidence="2" id="KW-0596">Phosphopantetheine</keyword>
<dbReference type="InterPro" id="IPR036736">
    <property type="entry name" value="ACP-like_sf"/>
</dbReference>
<dbReference type="EMBL" id="DRHY01000314">
    <property type="protein sequence ID" value="HEC75386.1"/>
    <property type="molecule type" value="Genomic_DNA"/>
</dbReference>
<dbReference type="SMART" id="SM00825">
    <property type="entry name" value="PKS_KS"/>
    <property type="match status" value="1"/>
</dbReference>
<dbReference type="InterPro" id="IPR009081">
    <property type="entry name" value="PP-bd_ACP"/>
</dbReference>
<dbReference type="InterPro" id="IPR014031">
    <property type="entry name" value="Ketoacyl_synth_C"/>
</dbReference>
<dbReference type="InterPro" id="IPR050091">
    <property type="entry name" value="PKS_NRPS_Biosynth_Enz"/>
</dbReference>
<dbReference type="GO" id="GO:0006633">
    <property type="term" value="P:fatty acid biosynthetic process"/>
    <property type="evidence" value="ECO:0007669"/>
    <property type="project" value="UniProtKB-UniPathway"/>
</dbReference>
<evidence type="ECO:0000256" key="4">
    <source>
        <dbReference type="ARBA" id="ARBA00022679"/>
    </source>
</evidence>
<comment type="caution">
    <text evidence="7">The sequence shown here is derived from an EMBL/GenBank/DDBJ whole genome shotgun (WGS) entry which is preliminary data.</text>
</comment>
<dbReference type="UniPathway" id="UPA00094"/>
<gene>
    <name evidence="7" type="ORF">ENI26_13630</name>
</gene>
<dbReference type="Gene3D" id="1.10.1200.10">
    <property type="entry name" value="ACP-like"/>
    <property type="match status" value="1"/>
</dbReference>
<dbReference type="Pfam" id="PF02801">
    <property type="entry name" value="Ketoacyl-synt_C"/>
    <property type="match status" value="1"/>
</dbReference>
<dbReference type="Pfam" id="PF00550">
    <property type="entry name" value="PP-binding"/>
    <property type="match status" value="1"/>
</dbReference>
<dbReference type="InterPro" id="IPR006162">
    <property type="entry name" value="Ppantetheine_attach_site"/>
</dbReference>
<dbReference type="InterPro" id="IPR020806">
    <property type="entry name" value="PKS_PP-bd"/>
</dbReference>
<dbReference type="PANTHER" id="PTHR43775:SF51">
    <property type="entry name" value="INACTIVE PHENOLPHTHIOCEROL SYNTHESIS POLYKETIDE SYNTHASE TYPE I PKS1-RELATED"/>
    <property type="match status" value="1"/>
</dbReference>
<dbReference type="Gene3D" id="3.40.366.10">
    <property type="entry name" value="Malonyl-Coenzyme A Acyl Carrier Protein, domain 2"/>
    <property type="match status" value="1"/>
</dbReference>
<dbReference type="GO" id="GO:0004315">
    <property type="term" value="F:3-oxoacyl-[acyl-carrier-protein] synthase activity"/>
    <property type="evidence" value="ECO:0007669"/>
    <property type="project" value="InterPro"/>
</dbReference>
<dbReference type="InterPro" id="IPR016035">
    <property type="entry name" value="Acyl_Trfase/lysoPLipase"/>
</dbReference>
<dbReference type="Gene3D" id="3.30.70.3290">
    <property type="match status" value="1"/>
</dbReference>
<dbReference type="PROSITE" id="PS00012">
    <property type="entry name" value="PHOSPHOPANTETHEINE"/>
    <property type="match status" value="1"/>
</dbReference>
<dbReference type="Pfam" id="PF00109">
    <property type="entry name" value="ketoacyl-synt"/>
    <property type="match status" value="1"/>
</dbReference>
<dbReference type="PANTHER" id="PTHR43775">
    <property type="entry name" value="FATTY ACID SYNTHASE"/>
    <property type="match status" value="1"/>
</dbReference>
<protein>
    <submittedName>
        <fullName evidence="7">Acyltransferase domain-containing protein</fullName>
    </submittedName>
</protein>
<dbReference type="InterPro" id="IPR020841">
    <property type="entry name" value="PKS_Beta-ketoAc_synthase_dom"/>
</dbReference>
<dbReference type="SUPFAM" id="SSF53901">
    <property type="entry name" value="Thiolase-like"/>
    <property type="match status" value="1"/>
</dbReference>
<evidence type="ECO:0000256" key="3">
    <source>
        <dbReference type="ARBA" id="ARBA00022553"/>
    </source>
</evidence>
<keyword evidence="3" id="KW-0597">Phosphoprotein</keyword>
<evidence type="ECO:0000256" key="1">
    <source>
        <dbReference type="ARBA" id="ARBA00005194"/>
    </source>
</evidence>
<dbReference type="SUPFAM" id="SSF55048">
    <property type="entry name" value="Probable ACP-binding domain of malonyl-CoA ACP transacylase"/>
    <property type="match status" value="1"/>
</dbReference>
<dbReference type="SUPFAM" id="SSF47336">
    <property type="entry name" value="ACP-like"/>
    <property type="match status" value="1"/>
</dbReference>
<dbReference type="AlphaFoldDB" id="A0A7C1VQT9"/>
<feature type="domain" description="Ketosynthase family 3 (KS3)" evidence="6">
    <location>
        <begin position="8"/>
        <end position="432"/>
    </location>
</feature>
<feature type="domain" description="Carrier" evidence="5">
    <location>
        <begin position="987"/>
        <end position="1062"/>
    </location>
</feature>
<dbReference type="SMART" id="SM00827">
    <property type="entry name" value="PKS_AT"/>
    <property type="match status" value="1"/>
</dbReference>
<dbReference type="SMART" id="SM00823">
    <property type="entry name" value="PKS_PP"/>
    <property type="match status" value="1"/>
</dbReference>
<dbReference type="Proteomes" id="UP000886384">
    <property type="component" value="Unassembled WGS sequence"/>
</dbReference>
<evidence type="ECO:0000259" key="6">
    <source>
        <dbReference type="PROSITE" id="PS52004"/>
    </source>
</evidence>
<dbReference type="Pfam" id="PF00698">
    <property type="entry name" value="Acyl_transf_1"/>
    <property type="match status" value="1"/>
</dbReference>
<dbReference type="PROSITE" id="PS00606">
    <property type="entry name" value="KS3_1"/>
    <property type="match status" value="1"/>
</dbReference>
<keyword evidence="7" id="KW-0012">Acyltransferase</keyword>
<comment type="pathway">
    <text evidence="1">Lipid metabolism; fatty acid biosynthesis.</text>
</comment>
<dbReference type="InterPro" id="IPR018201">
    <property type="entry name" value="Ketoacyl_synth_AS"/>
</dbReference>
<dbReference type="GO" id="GO:0004312">
    <property type="term" value="F:fatty acid synthase activity"/>
    <property type="evidence" value="ECO:0007669"/>
    <property type="project" value="TreeGrafter"/>
</dbReference>
<evidence type="ECO:0000313" key="7">
    <source>
        <dbReference type="EMBL" id="HEC75386.1"/>
    </source>
</evidence>
<dbReference type="InterPro" id="IPR014030">
    <property type="entry name" value="Ketoacyl_synth_N"/>
</dbReference>
<dbReference type="CDD" id="cd00833">
    <property type="entry name" value="PKS"/>
    <property type="match status" value="1"/>
</dbReference>
<dbReference type="InterPro" id="IPR014043">
    <property type="entry name" value="Acyl_transferase_dom"/>
</dbReference>